<feature type="compositionally biased region" description="Basic residues" evidence="1">
    <location>
        <begin position="139"/>
        <end position="164"/>
    </location>
</feature>
<feature type="region of interest" description="Disordered" evidence="1">
    <location>
        <begin position="33"/>
        <end position="192"/>
    </location>
</feature>
<accession>A0AA88IK86</accession>
<comment type="caution">
    <text evidence="2">The sequence shown here is derived from an EMBL/GenBank/DDBJ whole genome shotgun (WGS) entry which is preliminary data.</text>
</comment>
<evidence type="ECO:0000313" key="3">
    <source>
        <dbReference type="Proteomes" id="UP001187415"/>
    </source>
</evidence>
<sequence>MSALSTFDGTFCAYHGDHGLPGIQLGGLGTAAGWRRIPSRPSPALAGPRRAHFPRRARDRSGSAWKGRSEVAGGPAASSAPARTSPPWGRGLSARCASPPGGDGPLLPARDCRPGGLSSVRPNRCRAARAGTAHEKGARGLRRCRQPTRPALKHGPRSLTRARVRGGSPKPRGAMKVRAGARRGEVGSRPAVVGRTTARLARTAGRWSVSARDRTRKMVNYAWAGRPEETLVEARERS</sequence>
<name>A0AA88IK86_CHASR</name>
<feature type="compositionally biased region" description="Low complexity" evidence="1">
    <location>
        <begin position="72"/>
        <end position="82"/>
    </location>
</feature>
<gene>
    <name evidence="2" type="ORF">Q5P01_000185</name>
</gene>
<evidence type="ECO:0000313" key="2">
    <source>
        <dbReference type="EMBL" id="KAK2814566.1"/>
    </source>
</evidence>
<dbReference type="Proteomes" id="UP001187415">
    <property type="component" value="Unassembled WGS sequence"/>
</dbReference>
<dbReference type="AlphaFoldDB" id="A0AA88IK86"/>
<protein>
    <submittedName>
        <fullName evidence="2">Uncharacterized protein</fullName>
    </submittedName>
</protein>
<feature type="compositionally biased region" description="Basic residues" evidence="1">
    <location>
        <begin position="49"/>
        <end position="58"/>
    </location>
</feature>
<organism evidence="2 3">
    <name type="scientific">Channa striata</name>
    <name type="common">Snakehead murrel</name>
    <name type="synonym">Ophicephalus striatus</name>
    <dbReference type="NCBI Taxonomy" id="64152"/>
    <lineage>
        <taxon>Eukaryota</taxon>
        <taxon>Metazoa</taxon>
        <taxon>Chordata</taxon>
        <taxon>Craniata</taxon>
        <taxon>Vertebrata</taxon>
        <taxon>Euteleostomi</taxon>
        <taxon>Actinopterygii</taxon>
        <taxon>Neopterygii</taxon>
        <taxon>Teleostei</taxon>
        <taxon>Neoteleostei</taxon>
        <taxon>Acanthomorphata</taxon>
        <taxon>Anabantaria</taxon>
        <taxon>Anabantiformes</taxon>
        <taxon>Channoidei</taxon>
        <taxon>Channidae</taxon>
        <taxon>Channa</taxon>
    </lineage>
</organism>
<reference evidence="2" key="1">
    <citation type="submission" date="2023-07" db="EMBL/GenBank/DDBJ databases">
        <title>Chromosome-level Genome Assembly of Striped Snakehead (Channa striata).</title>
        <authorList>
            <person name="Liu H."/>
        </authorList>
    </citation>
    <scope>NUCLEOTIDE SEQUENCE</scope>
    <source>
        <strain evidence="2">Gz</strain>
        <tissue evidence="2">Muscle</tissue>
    </source>
</reference>
<keyword evidence="3" id="KW-1185">Reference proteome</keyword>
<evidence type="ECO:0000256" key="1">
    <source>
        <dbReference type="SAM" id="MobiDB-lite"/>
    </source>
</evidence>
<dbReference type="EMBL" id="JAUPFM010000036">
    <property type="protein sequence ID" value="KAK2814566.1"/>
    <property type="molecule type" value="Genomic_DNA"/>
</dbReference>
<proteinExistence type="predicted"/>